<reference evidence="1" key="1">
    <citation type="submission" date="2021-06" db="EMBL/GenBank/DDBJ databases">
        <authorList>
            <person name="Kallberg Y."/>
            <person name="Tangrot J."/>
            <person name="Rosling A."/>
        </authorList>
    </citation>
    <scope>NUCLEOTIDE SEQUENCE</scope>
    <source>
        <strain evidence="1">MA461A</strain>
    </source>
</reference>
<name>A0ACA9S119_9GLOM</name>
<feature type="non-terminal residue" evidence="1">
    <location>
        <position position="43"/>
    </location>
</feature>
<dbReference type="EMBL" id="CAJVQC010085212">
    <property type="protein sequence ID" value="CAG8821687.1"/>
    <property type="molecule type" value="Genomic_DNA"/>
</dbReference>
<accession>A0ACA9S119</accession>
<gene>
    <name evidence="1" type="ORF">RPERSI_LOCUS25641</name>
</gene>
<comment type="caution">
    <text evidence="1">The sequence shown here is derived from an EMBL/GenBank/DDBJ whole genome shotgun (WGS) entry which is preliminary data.</text>
</comment>
<sequence>EQRAYRELITEPVKFTYNSDRVIIDHSVLPVVKDELSITLKMK</sequence>
<protein>
    <submittedName>
        <fullName evidence="1">26897_t:CDS:1</fullName>
    </submittedName>
</protein>
<evidence type="ECO:0000313" key="1">
    <source>
        <dbReference type="EMBL" id="CAG8821687.1"/>
    </source>
</evidence>
<organism evidence="1 2">
    <name type="scientific">Racocetra persica</name>
    <dbReference type="NCBI Taxonomy" id="160502"/>
    <lineage>
        <taxon>Eukaryota</taxon>
        <taxon>Fungi</taxon>
        <taxon>Fungi incertae sedis</taxon>
        <taxon>Mucoromycota</taxon>
        <taxon>Glomeromycotina</taxon>
        <taxon>Glomeromycetes</taxon>
        <taxon>Diversisporales</taxon>
        <taxon>Gigasporaceae</taxon>
        <taxon>Racocetra</taxon>
    </lineage>
</organism>
<feature type="non-terminal residue" evidence="1">
    <location>
        <position position="1"/>
    </location>
</feature>
<keyword evidence="2" id="KW-1185">Reference proteome</keyword>
<proteinExistence type="predicted"/>
<dbReference type="Proteomes" id="UP000789920">
    <property type="component" value="Unassembled WGS sequence"/>
</dbReference>
<evidence type="ECO:0000313" key="2">
    <source>
        <dbReference type="Proteomes" id="UP000789920"/>
    </source>
</evidence>